<dbReference type="InterPro" id="IPR003961">
    <property type="entry name" value="FN3_dom"/>
</dbReference>
<keyword evidence="1" id="KW-0677">Repeat</keyword>
<evidence type="ECO:0000256" key="3">
    <source>
        <dbReference type="SAM" id="SignalP"/>
    </source>
</evidence>
<evidence type="ECO:0000256" key="2">
    <source>
        <dbReference type="SAM" id="MobiDB-lite"/>
    </source>
</evidence>
<dbReference type="Pfam" id="PF00041">
    <property type="entry name" value="fn3"/>
    <property type="match status" value="6"/>
</dbReference>
<feature type="signal peptide" evidence="3">
    <location>
        <begin position="1"/>
        <end position="32"/>
    </location>
</feature>
<dbReference type="Gene3D" id="2.60.120.260">
    <property type="entry name" value="Galactose-binding domain-like"/>
    <property type="match status" value="2"/>
</dbReference>
<dbReference type="Gene3D" id="2.60.40.10">
    <property type="entry name" value="Immunoglobulins"/>
    <property type="match status" value="8"/>
</dbReference>
<feature type="domain" description="Fibronectin type-III" evidence="4">
    <location>
        <begin position="642"/>
        <end position="751"/>
    </location>
</feature>
<feature type="region of interest" description="Disordered" evidence="2">
    <location>
        <begin position="346"/>
        <end position="365"/>
    </location>
</feature>
<dbReference type="EMBL" id="CP051680">
    <property type="protein sequence ID" value="QJD81913.1"/>
    <property type="molecule type" value="Genomic_DNA"/>
</dbReference>
<dbReference type="SUPFAM" id="SSF49265">
    <property type="entry name" value="Fibronectin type III"/>
    <property type="match status" value="4"/>
</dbReference>
<evidence type="ECO:0000256" key="1">
    <source>
        <dbReference type="ARBA" id="ARBA00022737"/>
    </source>
</evidence>
<accession>A0A7Z2VEV2</accession>
<keyword evidence="7" id="KW-1185">Reference proteome</keyword>
<dbReference type="InterPro" id="IPR037524">
    <property type="entry name" value="PA14/GLEYA"/>
</dbReference>
<organism evidence="6 7">
    <name type="scientific">Cohnella herbarum</name>
    <dbReference type="NCBI Taxonomy" id="2728023"/>
    <lineage>
        <taxon>Bacteria</taxon>
        <taxon>Bacillati</taxon>
        <taxon>Bacillota</taxon>
        <taxon>Bacilli</taxon>
        <taxon>Bacillales</taxon>
        <taxon>Paenibacillaceae</taxon>
        <taxon>Cohnella</taxon>
    </lineage>
</organism>
<dbReference type="PANTHER" id="PTHR46708:SF11">
    <property type="entry name" value="RECEPTOR-TYPE TYROSINE-PROTEIN PHOSPHATASE ETA-LIKE"/>
    <property type="match status" value="1"/>
</dbReference>
<dbReference type="CDD" id="cd00063">
    <property type="entry name" value="FN3"/>
    <property type="match status" value="8"/>
</dbReference>
<proteinExistence type="predicted"/>
<reference evidence="6 7" key="1">
    <citation type="submission" date="2020-04" db="EMBL/GenBank/DDBJ databases">
        <title>Genome sequencing of novel species.</title>
        <authorList>
            <person name="Heo J."/>
            <person name="Kim S.-J."/>
            <person name="Kim J.-S."/>
            <person name="Hong S.-B."/>
            <person name="Kwon S.-W."/>
        </authorList>
    </citation>
    <scope>NUCLEOTIDE SEQUENCE [LARGE SCALE GENOMIC DNA]</scope>
    <source>
        <strain evidence="6 7">MFER-1</strain>
    </source>
</reference>
<feature type="domain" description="Fibronectin type-III" evidence="4">
    <location>
        <begin position="414"/>
        <end position="524"/>
    </location>
</feature>
<dbReference type="InterPro" id="IPR029058">
    <property type="entry name" value="AB_hydrolase_fold"/>
</dbReference>
<feature type="domain" description="Fibronectin type-III" evidence="4">
    <location>
        <begin position="47"/>
        <end position="158"/>
    </location>
</feature>
<feature type="domain" description="Fibronectin type-III" evidence="4">
    <location>
        <begin position="1028"/>
        <end position="1146"/>
    </location>
</feature>
<dbReference type="PANTHER" id="PTHR46708">
    <property type="entry name" value="TENASCIN"/>
    <property type="match status" value="1"/>
</dbReference>
<protein>
    <submittedName>
        <fullName evidence="6">Uncharacterized protein</fullName>
    </submittedName>
</protein>
<dbReference type="InterPro" id="IPR011658">
    <property type="entry name" value="PA14_dom"/>
</dbReference>
<dbReference type="KEGG" id="cheb:HH215_01090"/>
<sequence>MTIRTSIRRFIALSAAWLLALTTALPSAVVHADPPDTTAPAAITDLAVTDDQTDNSYWKWSVASLRLSWTAPGDDGSTGTATSYDIRYSTAPITDGASWNEATQVVSEPKPAAAGTSQNMIVRRLKASTTYYFAMKTTDKSGNVSAISNVGSRALLGADGFSLSDGSVGLVSGGGTKANLVDGNTATAWGATSYPAEFTYDFGYEWDGRRSINKVRVYESAGTGTLKIYTGRPGGWTLIATDSFSGAAGQKDIEVNILTSRLRFVLESPSGDAQLSEIGFFGRGAPRDETPPSAIDNLAASALSTTSVQLTWTAPGNDNDMFGFADGYDVRYSTSPITDETSWNAATQATGEPNPSEAGSPESMTVSGLTAGLTYHFAIKSNDKRYVTPSSPFYNTSQLSNIVSVALGGGDTTAPAAITSLSAGSATGNSITLSWIAPGDDGMTGTATSYDIRYRTSSFTNADWASLPQASGVPAPAAAGSSQSLTVTGLSAGTTYYFAIKTKDEASNESDLSNVVSLSTTAAPDTTAPAAITSLSAGSATANSIKLSWIAPGDDGMTGTATSYDIRYRTSSFTNADWASLPQASGVPAPAAAGSSQSLTVTGLSAGTTYYFAIKTKDEASNESDLSNVVSLSTTAAPDTTAPAAITSLSAGSATANSIKLSWIAPGDDGMTGTATSYDIRYRMSSFTNADWASLTQASGVPAPAAAGSSQSFTVTGLSAGTTYYFAIKTKDKASNESGLSNVASLATSASTDTIKPNPVTNLKIASQTGMTVTLNWTATGDDGSTGTATSYEVRYINLGGVARDYGNNTWQNATVFPQSMTPKASGQPESLTVAGLRPGRLYSFAVVARDKAGNASNLSTSVAAMTPWDGTGDSAGFIAEIYDDAAAGAGEKFTSLYGRLVYDDFNLYRWDVLPGKPYLANKYAARITGQVIPQYSQTYTFYVKTGDSNDHVRFWVNRQLLVDTWNSPTVAEQSATIALTANQSYEIRVEYYSTGAWGTLTASWSSPSQPRERLHAPRTTALPDTIAPTAIANAAATALSDTSVKLTFTAPYDDDLTLPGKSDAWGRVSGYEVRYGKSSIDSSNWSSASKALIYAVPRVEGTGDEVTVRGLRPGTTYYFAIKSKDEAGNYSPISNTASAVTTGTSDNVAPGAITSLSASNAGLRTAQLSWTAQGDDGAIGTASSYDIRFGTSPITDETSWSGATRLAVRPNPVVSGTGQTATVNGLSPNMTYYFAIRSIDDVGNVSALSNVPSLLTTAAPAGGYVVGGASSIDLHASLPQAGTIYYAVYNTSQGSPTAAAVKAAALGSTGGALVKKGTIAVTAGNAGTELLRNVAGLADNATYYVYWVGEMSSLGTVYSQSVTLQVRHRVVSFTSPLAGFGTVHYLAYQPEDAYRGPNGKYPMLLFLHGSGESGTNIELVKTHGPPMLISQGQEMPFIVISPQLSAGQWFTPGNIDSFVNDAMSRFPIDPDRVYVTGLSIGGAGTFYYAQEHPEKVAAAIPIASNLTNFDDLAHPYLTKDIQFRLGSVPLWGFANAGEPFGREQTEDVVQNMVASPVPPVEAKVNIYQLNGHGGWTETYADPAIYAWLLQHSK</sequence>
<dbReference type="Gene3D" id="3.40.50.1820">
    <property type="entry name" value="alpha/beta hydrolase"/>
    <property type="match status" value="1"/>
</dbReference>
<evidence type="ECO:0000259" key="5">
    <source>
        <dbReference type="PROSITE" id="PS51820"/>
    </source>
</evidence>
<dbReference type="SMART" id="SM00758">
    <property type="entry name" value="PA14"/>
    <property type="match status" value="1"/>
</dbReference>
<dbReference type="InterPro" id="IPR013783">
    <property type="entry name" value="Ig-like_fold"/>
</dbReference>
<dbReference type="PROSITE" id="PS51820">
    <property type="entry name" value="PA14"/>
    <property type="match status" value="1"/>
</dbReference>
<dbReference type="InterPro" id="IPR036116">
    <property type="entry name" value="FN3_sf"/>
</dbReference>
<dbReference type="InterPro" id="IPR008979">
    <property type="entry name" value="Galactose-bd-like_sf"/>
</dbReference>
<dbReference type="PROSITE" id="PS50853">
    <property type="entry name" value="FN3"/>
    <property type="match status" value="8"/>
</dbReference>
<dbReference type="SUPFAM" id="SSF56988">
    <property type="entry name" value="Anthrax protective antigen"/>
    <property type="match status" value="1"/>
</dbReference>
<feature type="domain" description="PA14" evidence="5">
    <location>
        <begin position="873"/>
        <end position="1019"/>
    </location>
</feature>
<feature type="domain" description="Fibronectin type-III" evidence="4">
    <location>
        <begin position="291"/>
        <end position="400"/>
    </location>
</feature>
<evidence type="ECO:0000259" key="4">
    <source>
        <dbReference type="PROSITE" id="PS50853"/>
    </source>
</evidence>
<feature type="domain" description="Fibronectin type-III" evidence="4">
    <location>
        <begin position="528"/>
        <end position="638"/>
    </location>
</feature>
<dbReference type="Pfam" id="PF07691">
    <property type="entry name" value="PA14"/>
    <property type="match status" value="1"/>
</dbReference>
<evidence type="ECO:0000313" key="6">
    <source>
        <dbReference type="EMBL" id="QJD81913.1"/>
    </source>
</evidence>
<dbReference type="SUPFAM" id="SSF53474">
    <property type="entry name" value="alpha/beta-Hydrolases"/>
    <property type="match status" value="1"/>
</dbReference>
<dbReference type="RefSeq" id="WP_169278218.1">
    <property type="nucleotide sequence ID" value="NZ_CP051680.1"/>
</dbReference>
<dbReference type="InterPro" id="IPR050991">
    <property type="entry name" value="ECM_Regulatory_Proteins"/>
</dbReference>
<feature type="domain" description="Fibronectin type-III" evidence="4">
    <location>
        <begin position="759"/>
        <end position="870"/>
    </location>
</feature>
<dbReference type="Proteomes" id="UP000502248">
    <property type="component" value="Chromosome"/>
</dbReference>
<dbReference type="SUPFAM" id="SSF49785">
    <property type="entry name" value="Galactose-binding domain-like"/>
    <property type="match status" value="1"/>
</dbReference>
<feature type="chain" id="PRO_5031014601" evidence="3">
    <location>
        <begin position="33"/>
        <end position="1594"/>
    </location>
</feature>
<gene>
    <name evidence="6" type="ORF">HH215_01090</name>
</gene>
<evidence type="ECO:0000313" key="7">
    <source>
        <dbReference type="Proteomes" id="UP000502248"/>
    </source>
</evidence>
<keyword evidence="3" id="KW-0732">Signal</keyword>
<feature type="domain" description="Fibronectin type-III" evidence="4">
    <location>
        <begin position="1150"/>
        <end position="1261"/>
    </location>
</feature>
<name>A0A7Z2VEV2_9BACL</name>
<dbReference type="SMART" id="SM00060">
    <property type="entry name" value="FN3"/>
    <property type="match status" value="8"/>
</dbReference>